<accession>A0A3R9QSE5</accession>
<keyword evidence="3" id="KW-1185">Reference proteome</keyword>
<dbReference type="AlphaFoldDB" id="A0A3R9QSE5"/>
<dbReference type="Proteomes" id="UP000275076">
    <property type="component" value="Unassembled WGS sequence"/>
</dbReference>
<keyword evidence="1" id="KW-0812">Transmembrane</keyword>
<reference evidence="2 3" key="1">
    <citation type="submission" date="2018-10" db="EMBL/GenBank/DDBJ databases">
        <title>Draft genome sequence of Bacillus salarius IM0101, isolated from a hypersaline soil in Inner Mongolia, China.</title>
        <authorList>
            <person name="Yamprayoonswat W."/>
            <person name="Boonvisut S."/>
            <person name="Jumpathong W."/>
            <person name="Sittihan S."/>
            <person name="Ruangsuj P."/>
            <person name="Wanthongcharoen S."/>
            <person name="Thongpramul N."/>
            <person name="Pimmason S."/>
            <person name="Yu B."/>
            <person name="Yasawong M."/>
        </authorList>
    </citation>
    <scope>NUCLEOTIDE SEQUENCE [LARGE SCALE GENOMIC DNA]</scope>
    <source>
        <strain evidence="2 3">IM0101</strain>
    </source>
</reference>
<feature type="transmembrane region" description="Helical" evidence="1">
    <location>
        <begin position="44"/>
        <end position="67"/>
    </location>
</feature>
<keyword evidence="1" id="KW-0472">Membrane</keyword>
<protein>
    <submittedName>
        <fullName evidence="2">Uncharacterized protein</fullName>
    </submittedName>
</protein>
<name>A0A3R9QSE5_9BACI</name>
<comment type="caution">
    <text evidence="2">The sequence shown here is derived from an EMBL/GenBank/DDBJ whole genome shotgun (WGS) entry which is preliminary data.</text>
</comment>
<gene>
    <name evidence="2" type="ORF">D7Z54_15715</name>
</gene>
<evidence type="ECO:0000313" key="3">
    <source>
        <dbReference type="Proteomes" id="UP000275076"/>
    </source>
</evidence>
<dbReference type="InterPro" id="IPR058725">
    <property type="entry name" value="YczF"/>
</dbReference>
<evidence type="ECO:0000256" key="1">
    <source>
        <dbReference type="SAM" id="Phobius"/>
    </source>
</evidence>
<dbReference type="EMBL" id="RBVX01000015">
    <property type="protein sequence ID" value="RSL32342.1"/>
    <property type="molecule type" value="Genomic_DNA"/>
</dbReference>
<keyword evidence="1" id="KW-1133">Transmembrane helix</keyword>
<proteinExistence type="predicted"/>
<sequence length="73" mass="8510">MKIIGITFFMFLFLVSFSLGLDVAVGFNVKTVLTNTLHPFRVMEIVEVFILIFFILMIFFEAIVVFIKKRKKS</sequence>
<evidence type="ECO:0000313" key="2">
    <source>
        <dbReference type="EMBL" id="RSL32342.1"/>
    </source>
</evidence>
<organism evidence="2 3">
    <name type="scientific">Salibacterium salarium</name>
    <dbReference type="NCBI Taxonomy" id="284579"/>
    <lineage>
        <taxon>Bacteria</taxon>
        <taxon>Bacillati</taxon>
        <taxon>Bacillota</taxon>
        <taxon>Bacilli</taxon>
        <taxon>Bacillales</taxon>
        <taxon>Bacillaceae</taxon>
    </lineage>
</organism>
<dbReference type="Pfam" id="PF26310">
    <property type="entry name" value="YczF"/>
    <property type="match status" value="1"/>
</dbReference>